<organism evidence="1 2">
    <name type="scientific">Lactuca sativa</name>
    <name type="common">Garden lettuce</name>
    <dbReference type="NCBI Taxonomy" id="4236"/>
    <lineage>
        <taxon>Eukaryota</taxon>
        <taxon>Viridiplantae</taxon>
        <taxon>Streptophyta</taxon>
        <taxon>Embryophyta</taxon>
        <taxon>Tracheophyta</taxon>
        <taxon>Spermatophyta</taxon>
        <taxon>Magnoliopsida</taxon>
        <taxon>eudicotyledons</taxon>
        <taxon>Gunneridae</taxon>
        <taxon>Pentapetalae</taxon>
        <taxon>asterids</taxon>
        <taxon>campanulids</taxon>
        <taxon>Asterales</taxon>
        <taxon>Asteraceae</taxon>
        <taxon>Cichorioideae</taxon>
        <taxon>Cichorieae</taxon>
        <taxon>Lactucinae</taxon>
        <taxon>Lactuca</taxon>
    </lineage>
</organism>
<protein>
    <submittedName>
        <fullName evidence="1">Uncharacterized protein</fullName>
    </submittedName>
</protein>
<gene>
    <name evidence="1" type="ORF">LSAT_V11C800411850</name>
</gene>
<evidence type="ECO:0000313" key="1">
    <source>
        <dbReference type="EMBL" id="KAJ0194070.1"/>
    </source>
</evidence>
<reference evidence="1 2" key="1">
    <citation type="journal article" date="2017" name="Nat. Commun.">
        <title>Genome assembly with in vitro proximity ligation data and whole-genome triplication in lettuce.</title>
        <authorList>
            <person name="Reyes-Chin-Wo S."/>
            <person name="Wang Z."/>
            <person name="Yang X."/>
            <person name="Kozik A."/>
            <person name="Arikit S."/>
            <person name="Song C."/>
            <person name="Xia L."/>
            <person name="Froenicke L."/>
            <person name="Lavelle D.O."/>
            <person name="Truco M.J."/>
            <person name="Xia R."/>
            <person name="Zhu S."/>
            <person name="Xu C."/>
            <person name="Xu H."/>
            <person name="Xu X."/>
            <person name="Cox K."/>
            <person name="Korf I."/>
            <person name="Meyers B.C."/>
            <person name="Michelmore R.W."/>
        </authorList>
    </citation>
    <scope>NUCLEOTIDE SEQUENCE [LARGE SCALE GENOMIC DNA]</scope>
    <source>
        <strain evidence="2">cv. Salinas</strain>
        <tissue evidence="1">Seedlings</tissue>
    </source>
</reference>
<dbReference type="EMBL" id="NBSK02000008">
    <property type="protein sequence ID" value="KAJ0194070.1"/>
    <property type="molecule type" value="Genomic_DNA"/>
</dbReference>
<name>A0A9R1UWC1_LACSA</name>
<sequence length="86" mass="9950">MTLVKFVESKNLKPEDMPDILTRIFKIKLDSLISRLKEEVFLGEVDGGINLKYHYSLSFGIPHCHICLFLEKKSKLPNPEDCIIRC</sequence>
<keyword evidence="2" id="KW-1185">Reference proteome</keyword>
<evidence type="ECO:0000313" key="2">
    <source>
        <dbReference type="Proteomes" id="UP000235145"/>
    </source>
</evidence>
<accession>A0A9R1UWC1</accession>
<dbReference type="Proteomes" id="UP000235145">
    <property type="component" value="Unassembled WGS sequence"/>
</dbReference>
<dbReference type="AlphaFoldDB" id="A0A9R1UWC1"/>
<comment type="caution">
    <text evidence="1">The sequence shown here is derived from an EMBL/GenBank/DDBJ whole genome shotgun (WGS) entry which is preliminary data.</text>
</comment>
<proteinExistence type="predicted"/>